<dbReference type="PANTHER" id="PTHR48434:SF1">
    <property type="entry name" value="(RAPE) HYPOTHETICAL PROTEIN"/>
    <property type="match status" value="1"/>
</dbReference>
<protein>
    <submittedName>
        <fullName evidence="2">Uncharacterized protein</fullName>
    </submittedName>
</protein>
<dbReference type="PANTHER" id="PTHR48434">
    <property type="entry name" value="(RAPE) HYPOTHETICAL PROTEIN"/>
    <property type="match status" value="1"/>
</dbReference>
<name>A0A9J5YZD9_SOLCO</name>
<evidence type="ECO:0000256" key="1">
    <source>
        <dbReference type="SAM" id="MobiDB-lite"/>
    </source>
</evidence>
<sequence>MKNFRMDPPWITKASGSNNNTRGRSSPGSNYGSFSNSQRDDTIASIAKEDNDDIKFYEKLSKKETIFLLENSGIQRKEDPWKIFQRYLINELYFPGESYKTRSYYETILINTGSVEFQHFLGYNTSENVYNFSKMIIKQIISVENWGISTMKERQISLNKITMSFTYWDYIQVFDKVLYYNNNRHKHTWFIKNCVKIFAGPIPNWFLNWRSYHGPTTKILPNPFLKLYEEWVKVSPDLHELYHTNQIFYLEKINQIYFFIEFSVPWIHKWTSKVEFTEEQISCLYRTFYNNFGTN</sequence>
<dbReference type="AlphaFoldDB" id="A0A9J5YZD9"/>
<gene>
    <name evidence="2" type="ORF">H5410_026628</name>
</gene>
<feature type="compositionally biased region" description="Low complexity" evidence="1">
    <location>
        <begin position="15"/>
        <end position="30"/>
    </location>
</feature>
<accession>A0A9J5YZD9</accession>
<dbReference type="Proteomes" id="UP000824120">
    <property type="component" value="Chromosome 5"/>
</dbReference>
<dbReference type="EMBL" id="JACXVP010000005">
    <property type="protein sequence ID" value="KAG5605136.1"/>
    <property type="molecule type" value="Genomic_DNA"/>
</dbReference>
<dbReference type="OrthoDB" id="1743486at2759"/>
<evidence type="ECO:0000313" key="3">
    <source>
        <dbReference type="Proteomes" id="UP000824120"/>
    </source>
</evidence>
<comment type="caution">
    <text evidence="2">The sequence shown here is derived from an EMBL/GenBank/DDBJ whole genome shotgun (WGS) entry which is preliminary data.</text>
</comment>
<feature type="region of interest" description="Disordered" evidence="1">
    <location>
        <begin position="1"/>
        <end position="38"/>
    </location>
</feature>
<evidence type="ECO:0000313" key="2">
    <source>
        <dbReference type="EMBL" id="KAG5605136.1"/>
    </source>
</evidence>
<reference evidence="2 3" key="1">
    <citation type="submission" date="2020-09" db="EMBL/GenBank/DDBJ databases">
        <title>De no assembly of potato wild relative species, Solanum commersonii.</title>
        <authorList>
            <person name="Cho K."/>
        </authorList>
    </citation>
    <scope>NUCLEOTIDE SEQUENCE [LARGE SCALE GENOMIC DNA]</scope>
    <source>
        <strain evidence="2">LZ3.2</strain>
        <tissue evidence="2">Leaf</tissue>
    </source>
</reference>
<organism evidence="2 3">
    <name type="scientific">Solanum commersonii</name>
    <name type="common">Commerson's wild potato</name>
    <name type="synonym">Commerson's nightshade</name>
    <dbReference type="NCBI Taxonomy" id="4109"/>
    <lineage>
        <taxon>Eukaryota</taxon>
        <taxon>Viridiplantae</taxon>
        <taxon>Streptophyta</taxon>
        <taxon>Embryophyta</taxon>
        <taxon>Tracheophyta</taxon>
        <taxon>Spermatophyta</taxon>
        <taxon>Magnoliopsida</taxon>
        <taxon>eudicotyledons</taxon>
        <taxon>Gunneridae</taxon>
        <taxon>Pentapetalae</taxon>
        <taxon>asterids</taxon>
        <taxon>lamiids</taxon>
        <taxon>Solanales</taxon>
        <taxon>Solanaceae</taxon>
        <taxon>Solanoideae</taxon>
        <taxon>Solaneae</taxon>
        <taxon>Solanum</taxon>
    </lineage>
</organism>
<proteinExistence type="predicted"/>
<keyword evidence="3" id="KW-1185">Reference proteome</keyword>